<feature type="signal peptide" evidence="1">
    <location>
        <begin position="1"/>
        <end position="24"/>
    </location>
</feature>
<dbReference type="GO" id="GO:0047869">
    <property type="term" value="F:dimethylpropiothetin dethiomethylase activity"/>
    <property type="evidence" value="ECO:0007669"/>
    <property type="project" value="InterPro"/>
</dbReference>
<feature type="chain" id="PRO_5034013431" evidence="1">
    <location>
        <begin position="25"/>
        <end position="403"/>
    </location>
</feature>
<accession>A0A8G2CC70</accession>
<dbReference type="RefSeq" id="WP_019999216.1">
    <property type="nucleotide sequence ID" value="NZ_CP192219.1"/>
</dbReference>
<dbReference type="EMBL" id="FQZR01000012">
    <property type="protein sequence ID" value="SHJ73420.1"/>
    <property type="molecule type" value="Genomic_DNA"/>
</dbReference>
<dbReference type="CDD" id="cd20283">
    <property type="entry name" value="cupin_DddY"/>
    <property type="match status" value="1"/>
</dbReference>
<evidence type="ECO:0000313" key="2">
    <source>
        <dbReference type="EMBL" id="SHJ73420.1"/>
    </source>
</evidence>
<gene>
    <name evidence="2" type="ORF">SAMN05660830_03106</name>
</gene>
<protein>
    <submittedName>
        <fullName evidence="2">Dimethylsulfoniopropionate lyase DddY</fullName>
    </submittedName>
</protein>
<dbReference type="Gene3D" id="2.60.120.10">
    <property type="entry name" value="Jelly Rolls"/>
    <property type="match status" value="1"/>
</dbReference>
<sequence length="403" mass="46151">MYKFVRILTLGILLSMLAGKAAFAAEFVCLDVTEKKWTKEEQRNIDLFWNDTLTYLEAYVKALETPTGLCLDSAEAVVSSYNSETGKPEKECITKKRDVELMIKHVKAVLANPEKAKRCFDPQLSNSNGWTKLYTPSRELQNYSPVSKWLNRPIAVDYFEKVKDPEIKKAGIKLNKNFVAIAAKTDSSDHFGRDITIKGLPHLWSSVGWIPFYAESKKAWNKDIRGGYLYAEVMGPWGNLRIDTIDGETVGAEIGMTAQLNNSSYPVHFHHPQEIYMTLTTPAHPRQNQFMLMDWDSEQFEAARTEDGFDVEVKGEGKWKDWYMSADQKDNWLIYLERNALHAFYAGDEKNTDLENSGWVSVWARTTARDNNQTTQISVPADKNTKRILPDTHVHAHTKRWKP</sequence>
<evidence type="ECO:0000256" key="1">
    <source>
        <dbReference type="SAM" id="SignalP"/>
    </source>
</evidence>
<dbReference type="InterPro" id="IPR031723">
    <property type="entry name" value="DMSP_lyase"/>
</dbReference>
<organism evidence="2 3">
    <name type="scientific">Halodesulfovibrio aestuarii</name>
    <dbReference type="NCBI Taxonomy" id="126333"/>
    <lineage>
        <taxon>Bacteria</taxon>
        <taxon>Pseudomonadati</taxon>
        <taxon>Thermodesulfobacteriota</taxon>
        <taxon>Desulfovibrionia</taxon>
        <taxon>Desulfovibrionales</taxon>
        <taxon>Desulfovibrionaceae</taxon>
        <taxon>Halodesulfovibrio</taxon>
    </lineage>
</organism>
<dbReference type="Proteomes" id="UP000184001">
    <property type="component" value="Unassembled WGS sequence"/>
</dbReference>
<dbReference type="Pfam" id="PF16867">
    <property type="entry name" value="DMSP_lyase"/>
    <property type="match status" value="1"/>
</dbReference>
<reference evidence="2 3" key="1">
    <citation type="submission" date="2016-11" db="EMBL/GenBank/DDBJ databases">
        <authorList>
            <person name="Varghese N."/>
            <person name="Submissions S."/>
        </authorList>
    </citation>
    <scope>NUCLEOTIDE SEQUENCE [LARGE SCALE GENOMIC DNA]</scope>
    <source>
        <strain evidence="2 3">DSM 17919</strain>
    </source>
</reference>
<proteinExistence type="predicted"/>
<keyword evidence="1" id="KW-0732">Signal</keyword>
<name>A0A8G2CC70_9BACT</name>
<keyword evidence="2" id="KW-0456">Lyase</keyword>
<comment type="caution">
    <text evidence="2">The sequence shown here is derived from an EMBL/GenBank/DDBJ whole genome shotgun (WGS) entry which is preliminary data.</text>
</comment>
<evidence type="ECO:0000313" key="3">
    <source>
        <dbReference type="Proteomes" id="UP000184001"/>
    </source>
</evidence>
<dbReference type="InterPro" id="IPR014710">
    <property type="entry name" value="RmlC-like_jellyroll"/>
</dbReference>
<dbReference type="AlphaFoldDB" id="A0A8G2CC70"/>